<dbReference type="InterPro" id="IPR036866">
    <property type="entry name" value="RibonucZ/Hydroxyglut_hydro"/>
</dbReference>
<dbReference type="InterPro" id="IPR001279">
    <property type="entry name" value="Metallo-B-lactamas"/>
</dbReference>
<proteinExistence type="predicted"/>
<organism evidence="2 3">
    <name type="scientific">Sphingobium yanoikuyae</name>
    <name type="common">Sphingomonas yanoikuyae</name>
    <dbReference type="NCBI Taxonomy" id="13690"/>
    <lineage>
        <taxon>Bacteria</taxon>
        <taxon>Pseudomonadati</taxon>
        <taxon>Pseudomonadota</taxon>
        <taxon>Alphaproteobacteria</taxon>
        <taxon>Sphingomonadales</taxon>
        <taxon>Sphingomonadaceae</taxon>
        <taxon>Sphingobium</taxon>
    </lineage>
</organism>
<reference evidence="2 3" key="1">
    <citation type="submission" date="2014-03" db="EMBL/GenBank/DDBJ databases">
        <title>Genome sequence of Sphingobium yanoikuyae B1.</title>
        <authorList>
            <person name="Gan H.M."/>
            <person name="Gan H.Y."/>
            <person name="Savka M.A."/>
        </authorList>
    </citation>
    <scope>NUCLEOTIDE SEQUENCE [LARGE SCALE GENOMIC DNA]</scope>
    <source>
        <strain evidence="2 3">B1</strain>
    </source>
</reference>
<dbReference type="EMBL" id="JGVR01000002">
    <property type="protein sequence ID" value="KEZ21092.1"/>
    <property type="molecule type" value="Genomic_DNA"/>
</dbReference>
<protein>
    <recommendedName>
        <fullName evidence="1">Metallo-beta-lactamase domain-containing protein</fullName>
    </recommendedName>
</protein>
<dbReference type="Proteomes" id="UP000028534">
    <property type="component" value="Unassembled WGS sequence"/>
</dbReference>
<sequence length="126" mass="13777">MALWGGFMLKVSGRTVYFAGDTGYGTGAIFRDLRARFGPVDVAILPIGAYAPRWFMAAQHADPDDAIQIMLDLEARAAVGMHWGTFKLTDEPWDEPAGRLAAGLRTRGIDAARFIAMRPAETADFE</sequence>
<dbReference type="AlphaFoldDB" id="A0A084ET00"/>
<dbReference type="Pfam" id="PF12706">
    <property type="entry name" value="Lactamase_B_2"/>
    <property type="match status" value="1"/>
</dbReference>
<dbReference type="PANTHER" id="PTHR15032">
    <property type="entry name" value="N-ACYL-PHOSPHATIDYLETHANOLAMINE-HYDROLYZING PHOSPHOLIPASE D"/>
    <property type="match status" value="1"/>
</dbReference>
<name>A0A084ET00_SPHYA</name>
<dbReference type="eggNOG" id="COG2220">
    <property type="taxonomic scope" value="Bacteria"/>
</dbReference>
<comment type="caution">
    <text evidence="2">The sequence shown here is derived from an EMBL/GenBank/DDBJ whole genome shotgun (WGS) entry which is preliminary data.</text>
</comment>
<dbReference type="SUPFAM" id="SSF56281">
    <property type="entry name" value="Metallo-hydrolase/oxidoreductase"/>
    <property type="match status" value="1"/>
</dbReference>
<evidence type="ECO:0000313" key="3">
    <source>
        <dbReference type="Proteomes" id="UP000028534"/>
    </source>
</evidence>
<dbReference type="Gene3D" id="3.60.15.10">
    <property type="entry name" value="Ribonuclease Z/Hydroxyacylglutathione hydrolase-like"/>
    <property type="match status" value="1"/>
</dbReference>
<feature type="domain" description="Metallo-beta-lactamase" evidence="1">
    <location>
        <begin position="3"/>
        <end position="83"/>
    </location>
</feature>
<evidence type="ECO:0000259" key="1">
    <source>
        <dbReference type="Pfam" id="PF12706"/>
    </source>
</evidence>
<dbReference type="PANTHER" id="PTHR15032:SF4">
    <property type="entry name" value="N-ACYL-PHOSPHATIDYLETHANOLAMINE-HYDROLYZING PHOSPHOLIPASE D"/>
    <property type="match status" value="1"/>
</dbReference>
<evidence type="ECO:0000313" key="2">
    <source>
        <dbReference type="EMBL" id="KEZ21092.1"/>
    </source>
</evidence>
<dbReference type="GO" id="GO:0005737">
    <property type="term" value="C:cytoplasm"/>
    <property type="evidence" value="ECO:0007669"/>
    <property type="project" value="TreeGrafter"/>
</dbReference>
<accession>A0A084ET00</accession>
<gene>
    <name evidence="2" type="ORF">CP98_00541</name>
</gene>
<dbReference type="PATRIC" id="fig|13690.10.peg.566"/>